<evidence type="ECO:0000256" key="1">
    <source>
        <dbReference type="SAM" id="MobiDB-lite"/>
    </source>
</evidence>
<sequence length="124" mass="14236">MGSWMKDGRHTSQEEYQLSLNMAPQKLLDQQEDQMRIIVERLMSMEQEFRHEQEIMRREMHNKDARIDAQAKKIAALDSANTQLIRTIASLSSRSGEIKQELPADNNIDSCNASDTSDYKSSSC</sequence>
<feature type="domain" description="Disabled homolog 2-interacting protein C-terminal" evidence="2">
    <location>
        <begin position="15"/>
        <end position="94"/>
    </location>
</feature>
<proteinExistence type="predicted"/>
<dbReference type="AlphaFoldDB" id="A0AAW0XTI3"/>
<evidence type="ECO:0000259" key="2">
    <source>
        <dbReference type="Pfam" id="PF12004"/>
    </source>
</evidence>
<protein>
    <recommendedName>
        <fullName evidence="2">Disabled homolog 2-interacting protein C-terminal domain-containing protein</fullName>
    </recommendedName>
</protein>
<dbReference type="InterPro" id="IPR021887">
    <property type="entry name" value="DAB2P_C"/>
</dbReference>
<gene>
    <name evidence="3" type="ORF">OTU49_017401</name>
</gene>
<comment type="caution">
    <text evidence="3">The sequence shown here is derived from an EMBL/GenBank/DDBJ whole genome shotgun (WGS) entry which is preliminary data.</text>
</comment>
<feature type="compositionally biased region" description="Polar residues" evidence="1">
    <location>
        <begin position="107"/>
        <end position="124"/>
    </location>
</feature>
<accession>A0AAW0XTI3</accession>
<dbReference type="Pfam" id="PF12004">
    <property type="entry name" value="DAB2P_C"/>
    <property type="match status" value="1"/>
</dbReference>
<feature type="region of interest" description="Disordered" evidence="1">
    <location>
        <begin position="95"/>
        <end position="124"/>
    </location>
</feature>
<keyword evidence="4" id="KW-1185">Reference proteome</keyword>
<evidence type="ECO:0000313" key="4">
    <source>
        <dbReference type="Proteomes" id="UP001445076"/>
    </source>
</evidence>
<evidence type="ECO:0000313" key="3">
    <source>
        <dbReference type="EMBL" id="KAK8742945.1"/>
    </source>
</evidence>
<dbReference type="Proteomes" id="UP001445076">
    <property type="component" value="Unassembled WGS sequence"/>
</dbReference>
<dbReference type="EMBL" id="JARKIK010000027">
    <property type="protein sequence ID" value="KAK8742945.1"/>
    <property type="molecule type" value="Genomic_DNA"/>
</dbReference>
<name>A0AAW0XTI3_CHEQU</name>
<organism evidence="3 4">
    <name type="scientific">Cherax quadricarinatus</name>
    <name type="common">Australian red claw crayfish</name>
    <dbReference type="NCBI Taxonomy" id="27406"/>
    <lineage>
        <taxon>Eukaryota</taxon>
        <taxon>Metazoa</taxon>
        <taxon>Ecdysozoa</taxon>
        <taxon>Arthropoda</taxon>
        <taxon>Crustacea</taxon>
        <taxon>Multicrustacea</taxon>
        <taxon>Malacostraca</taxon>
        <taxon>Eumalacostraca</taxon>
        <taxon>Eucarida</taxon>
        <taxon>Decapoda</taxon>
        <taxon>Pleocyemata</taxon>
        <taxon>Astacidea</taxon>
        <taxon>Parastacoidea</taxon>
        <taxon>Parastacidae</taxon>
        <taxon>Cherax</taxon>
    </lineage>
</organism>
<reference evidence="3 4" key="1">
    <citation type="journal article" date="2024" name="BMC Genomics">
        <title>Genome assembly of redclaw crayfish (Cherax quadricarinatus) provides insights into its immune adaptation and hypoxia tolerance.</title>
        <authorList>
            <person name="Liu Z."/>
            <person name="Zheng J."/>
            <person name="Li H."/>
            <person name="Fang K."/>
            <person name="Wang S."/>
            <person name="He J."/>
            <person name="Zhou D."/>
            <person name="Weng S."/>
            <person name="Chi M."/>
            <person name="Gu Z."/>
            <person name="He J."/>
            <person name="Li F."/>
            <person name="Wang M."/>
        </authorList>
    </citation>
    <scope>NUCLEOTIDE SEQUENCE [LARGE SCALE GENOMIC DNA]</scope>
    <source>
        <strain evidence="3">ZL_2023a</strain>
    </source>
</reference>